<protein>
    <submittedName>
        <fullName evidence="2">DUF2007 domain-containing protein</fullName>
    </submittedName>
</protein>
<organism evidence="2 3">
    <name type="scientific">Azospirillum griseum</name>
    <dbReference type="NCBI Taxonomy" id="2496639"/>
    <lineage>
        <taxon>Bacteria</taxon>
        <taxon>Pseudomonadati</taxon>
        <taxon>Pseudomonadota</taxon>
        <taxon>Alphaproteobacteria</taxon>
        <taxon>Rhodospirillales</taxon>
        <taxon>Azospirillaceae</taxon>
        <taxon>Azospirillum</taxon>
    </lineage>
</organism>
<dbReference type="RefSeq" id="WP_126611446.1">
    <property type="nucleotide sequence ID" value="NZ_JBHUCY010000008.1"/>
</dbReference>
<accession>A0A431VP14</accession>
<dbReference type="SUPFAM" id="SSF54913">
    <property type="entry name" value="GlnB-like"/>
    <property type="match status" value="1"/>
</dbReference>
<comment type="caution">
    <text evidence="2">The sequence shown here is derived from an EMBL/GenBank/DDBJ whole genome shotgun (WGS) entry which is preliminary data.</text>
</comment>
<name>A0A431VP14_9PROT</name>
<sequence>MTELLRTNDPVRLSWLIALLADAGIEAVVLDAHTSVLEGSIGAIPRRVMVDAEDAAQALRVLREAGEA</sequence>
<dbReference type="InterPro" id="IPR018551">
    <property type="entry name" value="DUF2007"/>
</dbReference>
<reference evidence="2 3" key="1">
    <citation type="submission" date="2018-12" db="EMBL/GenBank/DDBJ databases">
        <authorList>
            <person name="Yang Y."/>
        </authorList>
    </citation>
    <scope>NUCLEOTIDE SEQUENCE [LARGE SCALE GENOMIC DNA]</scope>
    <source>
        <strain evidence="2 3">L-25-5w-1</strain>
    </source>
</reference>
<dbReference type="OrthoDB" id="5297170at2"/>
<evidence type="ECO:0000313" key="2">
    <source>
        <dbReference type="EMBL" id="RTR24477.1"/>
    </source>
</evidence>
<evidence type="ECO:0000313" key="3">
    <source>
        <dbReference type="Proteomes" id="UP000277007"/>
    </source>
</evidence>
<dbReference type="Pfam" id="PF09413">
    <property type="entry name" value="DUF2007"/>
    <property type="match status" value="1"/>
</dbReference>
<dbReference type="AlphaFoldDB" id="A0A431VP14"/>
<feature type="domain" description="DUF2007" evidence="1">
    <location>
        <begin position="1"/>
        <end position="66"/>
    </location>
</feature>
<evidence type="ECO:0000259" key="1">
    <source>
        <dbReference type="Pfam" id="PF09413"/>
    </source>
</evidence>
<dbReference type="Proteomes" id="UP000277007">
    <property type="component" value="Unassembled WGS sequence"/>
</dbReference>
<dbReference type="Gene3D" id="3.30.70.790">
    <property type="entry name" value="UreE, C-terminal domain"/>
    <property type="match status" value="1"/>
</dbReference>
<dbReference type="EMBL" id="RXMA01000001">
    <property type="protein sequence ID" value="RTR24477.1"/>
    <property type="molecule type" value="Genomic_DNA"/>
</dbReference>
<dbReference type="InterPro" id="IPR011322">
    <property type="entry name" value="N-reg_PII-like_a/b"/>
</dbReference>
<keyword evidence="3" id="KW-1185">Reference proteome</keyword>
<proteinExistence type="predicted"/>
<gene>
    <name evidence="2" type="ORF">EJ903_01565</name>
</gene>